<evidence type="ECO:0000313" key="6">
    <source>
        <dbReference type="EMBL" id="SDA91943.1"/>
    </source>
</evidence>
<keyword evidence="2" id="KW-0418">Kinase</keyword>
<dbReference type="GO" id="GO:0016020">
    <property type="term" value="C:membrane"/>
    <property type="evidence" value="ECO:0007669"/>
    <property type="project" value="InterPro"/>
</dbReference>
<dbReference type="EMBL" id="FMXE01000030">
    <property type="protein sequence ID" value="SDA91943.1"/>
    <property type="molecule type" value="Genomic_DNA"/>
</dbReference>
<gene>
    <name evidence="6" type="ORF">SAMN03080617_03487</name>
</gene>
<keyword evidence="7" id="KW-1185">Reference proteome</keyword>
<dbReference type="Gene3D" id="3.30.565.10">
    <property type="entry name" value="Histidine kinase-like ATPase, C-terminal domain"/>
    <property type="match status" value="1"/>
</dbReference>
<dbReference type="RefSeq" id="WP_092732752.1">
    <property type="nucleotide sequence ID" value="NZ_FMXE01000030.1"/>
</dbReference>
<dbReference type="InterPro" id="IPR011712">
    <property type="entry name" value="Sig_transdc_His_kin_sub3_dim/P"/>
</dbReference>
<dbReference type="InterPro" id="IPR036890">
    <property type="entry name" value="HATPase_C_sf"/>
</dbReference>
<dbReference type="PROSITE" id="PS50109">
    <property type="entry name" value="HIS_KIN"/>
    <property type="match status" value="1"/>
</dbReference>
<dbReference type="SUPFAM" id="SSF63829">
    <property type="entry name" value="Calcium-dependent phosphotriesterase"/>
    <property type="match status" value="1"/>
</dbReference>
<dbReference type="Pfam" id="PF07495">
    <property type="entry name" value="Y_Y_Y"/>
    <property type="match status" value="1"/>
</dbReference>
<name>A0A1G5ZCE6_9BACT</name>
<organism evidence="6 7">
    <name type="scientific">Algoriphagus alkaliphilus</name>
    <dbReference type="NCBI Taxonomy" id="279824"/>
    <lineage>
        <taxon>Bacteria</taxon>
        <taxon>Pseudomonadati</taxon>
        <taxon>Bacteroidota</taxon>
        <taxon>Cytophagia</taxon>
        <taxon>Cytophagales</taxon>
        <taxon>Cyclobacteriaceae</taxon>
        <taxon>Algoriphagus</taxon>
    </lineage>
</organism>
<dbReference type="GO" id="GO:0046983">
    <property type="term" value="F:protein dimerization activity"/>
    <property type="evidence" value="ECO:0007669"/>
    <property type="project" value="InterPro"/>
</dbReference>
<dbReference type="SUPFAM" id="SSF101898">
    <property type="entry name" value="NHL repeat"/>
    <property type="match status" value="1"/>
</dbReference>
<dbReference type="InterPro" id="IPR003594">
    <property type="entry name" value="HATPase_dom"/>
</dbReference>
<dbReference type="Gene3D" id="2.60.40.10">
    <property type="entry name" value="Immunoglobulins"/>
    <property type="match status" value="1"/>
</dbReference>
<dbReference type="Gene3D" id="2.130.10.10">
    <property type="entry name" value="YVTN repeat-like/Quinoprotein amine dehydrogenase"/>
    <property type="match status" value="3"/>
</dbReference>
<dbReference type="Pfam" id="PF07730">
    <property type="entry name" value="HisKA_3"/>
    <property type="match status" value="1"/>
</dbReference>
<dbReference type="STRING" id="279824.SAMN03080617_03487"/>
<dbReference type="InterPro" id="IPR011123">
    <property type="entry name" value="Y_Y_Y"/>
</dbReference>
<keyword evidence="4" id="KW-0472">Membrane</keyword>
<sequence length="998" mass="114142">MKKLLFLGLLLFVAMSLVAETKRFFVNRFGLAEGLSANQVLTIHQDHNRFLWIGTPNGLQRFDGRKFMTYQIKIDGVTQPSLPVYEIQEDESGKMWLRVGQEYGIYVPETEQFTPFSFEKNRGSTLDEVLWMDRKGNVFVVLKGHKILWLNPKTGLISDQNSLIKIPDGWRPNSVFEDVDGRYWVSCIEGIAVYDPELMEIFTSAYNPLKLEILNRPDFGYVVNTYVDGQGLIWVNYWAPDEFLLSYNPKTKIWKNHKSEIDPGNDNYQEAYGMIVLPGDRVWRYGIQTLADFDRSSGKFNKLVQSDLNFDKITQAVWDVSGGIWLGTDQGLYFLHFETPDIYFQKLDTGDGNNELQAIREIIYQGDTTIWVGSWGKGLRLFKPQTGELNSSWLQHNQPKSVEFRQVWDLHYDEKRGLIWVGLQFGNLQIVDLKTKKSTWIRPDAFDGSTIRTITEDAQGHLWFGTQRGGIVRYSGGGLDLTGFQRIRNLGGIIPKLIVSKDQKLWVTTVHDGVYVLDLEEGKVLMHLDQTILSSNKIEKIYQLNDSIFLMGFELLNKYNVLTGKNQVFSYSDGMVSNVISHIESDKSGLVWIYTPNGMTRFDALSNSFSSFGKNHFFYQLPSDGYSGTRFSDGQLAFVSNNAILIFDPLQFDRNLPPPRPTITGVSLFGKYVGDGTIENSKKKFDSFQNTIAFDFNLLNFPIQDRFVYFYRLVGADPNWIQAKSDFQAEYSLLPPGDYRFEVRAGNEFGFFSEAAGYDFEIRPSLVQTWWFKALMGLIFLGIIGLIYRLHVNRILAVVKLRSRLARDLHDDMGSTLSTINILSSMAKTKLGTDPAKSSEYISKISENSQRMMEAMDDIVWSIKPQNDSMEKLIARMREFANQVLESKDILFSMEIDDRVLGMKLSMDARRDLFLIFKEGINNAAKYSGASRVFISFGLDGRFFTMRIRDYGKGFDLKDLEEGNGLENMKKRAINLQGNLEIKTEPGQGTELVLKVNL</sequence>
<dbReference type="Pfam" id="PF07494">
    <property type="entry name" value="Reg_prop"/>
    <property type="match status" value="2"/>
</dbReference>
<evidence type="ECO:0000256" key="3">
    <source>
        <dbReference type="ARBA" id="ARBA00023012"/>
    </source>
</evidence>
<dbReference type="PANTHER" id="PTHR24421">
    <property type="entry name" value="NITRATE/NITRITE SENSOR PROTEIN NARX-RELATED"/>
    <property type="match status" value="1"/>
</dbReference>
<evidence type="ECO:0000256" key="2">
    <source>
        <dbReference type="ARBA" id="ARBA00022777"/>
    </source>
</evidence>
<dbReference type="Proteomes" id="UP000198756">
    <property type="component" value="Unassembled WGS sequence"/>
</dbReference>
<evidence type="ECO:0000256" key="4">
    <source>
        <dbReference type="SAM" id="Phobius"/>
    </source>
</evidence>
<dbReference type="CDD" id="cd16917">
    <property type="entry name" value="HATPase_UhpB-NarQ-NarX-like"/>
    <property type="match status" value="1"/>
</dbReference>
<dbReference type="InterPro" id="IPR011110">
    <property type="entry name" value="Reg_prop"/>
</dbReference>
<keyword evidence="3" id="KW-0902">Two-component regulatory system</keyword>
<feature type="domain" description="Histidine kinase" evidence="5">
    <location>
        <begin position="808"/>
        <end position="998"/>
    </location>
</feature>
<proteinExistence type="predicted"/>
<dbReference type="InterPro" id="IPR005467">
    <property type="entry name" value="His_kinase_dom"/>
</dbReference>
<protein>
    <submittedName>
        <fullName evidence="6">Two component regulator propeller</fullName>
    </submittedName>
</protein>
<dbReference type="OrthoDB" id="9806995at2"/>
<evidence type="ECO:0000256" key="1">
    <source>
        <dbReference type="ARBA" id="ARBA00022679"/>
    </source>
</evidence>
<accession>A0A1G5ZCE6</accession>
<dbReference type="SUPFAM" id="SSF55874">
    <property type="entry name" value="ATPase domain of HSP90 chaperone/DNA topoisomerase II/histidine kinase"/>
    <property type="match status" value="1"/>
</dbReference>
<evidence type="ECO:0000313" key="7">
    <source>
        <dbReference type="Proteomes" id="UP000198756"/>
    </source>
</evidence>
<reference evidence="7" key="1">
    <citation type="submission" date="2016-10" db="EMBL/GenBank/DDBJ databases">
        <authorList>
            <person name="Varghese N."/>
            <person name="Submissions S."/>
        </authorList>
    </citation>
    <scope>NUCLEOTIDE SEQUENCE [LARGE SCALE GENOMIC DNA]</scope>
    <source>
        <strain evidence="7">DSM 22703</strain>
    </source>
</reference>
<keyword evidence="4" id="KW-0812">Transmembrane</keyword>
<dbReference type="InterPro" id="IPR015943">
    <property type="entry name" value="WD40/YVTN_repeat-like_dom_sf"/>
</dbReference>
<dbReference type="AlphaFoldDB" id="A0A1G5ZCE6"/>
<feature type="transmembrane region" description="Helical" evidence="4">
    <location>
        <begin position="770"/>
        <end position="790"/>
    </location>
</feature>
<dbReference type="InterPro" id="IPR013783">
    <property type="entry name" value="Ig-like_fold"/>
</dbReference>
<dbReference type="Pfam" id="PF02518">
    <property type="entry name" value="HATPase_c"/>
    <property type="match status" value="1"/>
</dbReference>
<dbReference type="GO" id="GO:0000155">
    <property type="term" value="F:phosphorelay sensor kinase activity"/>
    <property type="evidence" value="ECO:0007669"/>
    <property type="project" value="InterPro"/>
</dbReference>
<dbReference type="InterPro" id="IPR050482">
    <property type="entry name" value="Sensor_HK_TwoCompSys"/>
</dbReference>
<evidence type="ECO:0000259" key="5">
    <source>
        <dbReference type="PROSITE" id="PS50109"/>
    </source>
</evidence>
<keyword evidence="1" id="KW-0808">Transferase</keyword>
<keyword evidence="4" id="KW-1133">Transmembrane helix</keyword>
<dbReference type="Gene3D" id="1.20.5.1930">
    <property type="match status" value="1"/>
</dbReference>